<keyword evidence="3 4" id="KW-0819">tRNA processing</keyword>
<comment type="catalytic activity">
    <reaction evidence="4">
        <text>7-aminomethyl-7-carbaguanine + guanosine(34) in tRNA = 7-aminomethyl-7-carbaguanosine(34) in tRNA + guanine</text>
        <dbReference type="Rhea" id="RHEA:24104"/>
        <dbReference type="Rhea" id="RHEA-COMP:10341"/>
        <dbReference type="Rhea" id="RHEA-COMP:10342"/>
        <dbReference type="ChEBI" id="CHEBI:16235"/>
        <dbReference type="ChEBI" id="CHEBI:58703"/>
        <dbReference type="ChEBI" id="CHEBI:74269"/>
        <dbReference type="ChEBI" id="CHEBI:82833"/>
        <dbReference type="EC" id="2.4.2.29"/>
    </reaction>
</comment>
<dbReference type="InterPro" id="IPR050076">
    <property type="entry name" value="ArchSynthase1/Queuine_TRR"/>
</dbReference>
<keyword evidence="4" id="KW-0479">Metal-binding</keyword>
<evidence type="ECO:0000256" key="3">
    <source>
        <dbReference type="ARBA" id="ARBA00022694"/>
    </source>
</evidence>
<accession>A0A7I9VFV5</accession>
<comment type="similarity">
    <text evidence="4">Belongs to the queuine tRNA-ribosyltransferase family.</text>
</comment>
<dbReference type="GO" id="GO:0046872">
    <property type="term" value="F:metal ion binding"/>
    <property type="evidence" value="ECO:0007669"/>
    <property type="project" value="UniProtKB-KW"/>
</dbReference>
<comment type="caution">
    <text evidence="4">Lacks conserved residue(s) required for the propagation of feature annotation.</text>
</comment>
<evidence type="ECO:0000313" key="8">
    <source>
        <dbReference type="EMBL" id="GEJ55262.1"/>
    </source>
</evidence>
<dbReference type="HAMAP" id="MF_00168">
    <property type="entry name" value="Q_tRNA_Tgt"/>
    <property type="match status" value="1"/>
</dbReference>
<dbReference type="Gene3D" id="3.20.20.105">
    <property type="entry name" value="Queuine tRNA-ribosyltransferase-like"/>
    <property type="match status" value="1"/>
</dbReference>
<dbReference type="NCBIfam" id="TIGR00430">
    <property type="entry name" value="Q_tRNA_tgt"/>
    <property type="match status" value="1"/>
</dbReference>
<sequence>MDFAFHPGPEDGATRARRGTLVTPHGRVETPAFMPVGTRATVTGLTPADVRAAGATMILGNTYHLLLRPGPEAMRHFGGLHRFMGWDGPILTDSGGFQIFSLAADRTVTEEGARFRSYVDARRLDLSPERSIEVQTALGSDVMMVLDVCLPSTAPEAAVREAMERTHRWALRSLAARTDRSQALFAIVQGGLDPSLRAASARFLTSHPFDGFAIGGLAVGDTRAQRRDIVGWSAELLPRDRPRYLMGVGTPPDILEAVAQGVDLFDCVIPTNLAWQGTAFTSTGRVRVTRSEYRLSDEPLDRACACPTCALHARGYLHHLMKCQEPLGPRLLAIHNLHHYLGLMRGARAAIEAGRYGAFLRATLAAIDRHEHDATGRSPGRRAPAPAPAPGAEEGSDRPGTEAGGPGEARFAIVDTSSGAPAVLDREVGEVMHPVIGAAAESEQLYVAQSRLRERLAEEGPPLVLFDVGLGAGSNALAAIRTARAAPPGGRGLLVVSFERDLGALALATSDAGAARLGTAREDLLAARALLASGRHEEARVSWRLAAGEALAALRAEAARADLVFWDPYSPRHDGALWSVEAFSTLRTRCAARAALYTYSAATKVRTALLLAGFCVGVGDPSGPKDETTAAALSCDDLDRPLEGGFVDRVARSSDPWPEDAPEDALARLRAHPQFAR</sequence>
<comment type="function">
    <text evidence="4">Catalyzes the base-exchange of a guanine (G) residue with the queuine precursor 7-aminomethyl-7-deazaguanine (PreQ1) at position 34 (anticodon wobble position) in tRNAs with GU(N) anticodons (tRNA-Asp, -Asn, -His and -Tyr). Catalysis occurs through a double-displacement mechanism. The nucleophile active site attacks the C1' of nucleotide 34 to detach the guanine base from the RNA, forming a covalent enzyme-RNA intermediate. The proton acceptor active site deprotonates the incoming PreQ1, allowing a nucleophilic attack on the C1' of the ribose to form the product. After dissociation, two additional enzymatic reactions on the tRNA convert PreQ1 to queuine (Q), resulting in the hypermodified nucleoside queuosine (7-(((4,5-cis-dihydroxy-2-cyclopenten-1-yl)amino)methyl)-7-deazaguanosine).</text>
</comment>
<keyword evidence="4" id="KW-0671">Queuosine biosynthesis</keyword>
<feature type="binding site" evidence="4">
    <location>
        <begin position="93"/>
        <end position="97"/>
    </location>
    <ligand>
        <name>substrate</name>
    </ligand>
</feature>
<dbReference type="GO" id="GO:0008616">
    <property type="term" value="P:tRNA queuosine(34) biosynthetic process"/>
    <property type="evidence" value="ECO:0007669"/>
    <property type="project" value="UniProtKB-UniRule"/>
</dbReference>
<dbReference type="NCBIfam" id="TIGR00449">
    <property type="entry name" value="tgt_general"/>
    <property type="match status" value="1"/>
</dbReference>
<dbReference type="GO" id="GO:0008479">
    <property type="term" value="F:tRNA-guanosine(34) queuine transglycosylase activity"/>
    <property type="evidence" value="ECO:0007669"/>
    <property type="project" value="UniProtKB-UniRule"/>
</dbReference>
<feature type="active site" description="Nucleophile" evidence="4">
    <location>
        <position position="266"/>
    </location>
</feature>
<feature type="active site" description="Proton acceptor" evidence="4">
    <location>
        <position position="93"/>
    </location>
</feature>
<dbReference type="GO" id="GO:0005829">
    <property type="term" value="C:cytosol"/>
    <property type="evidence" value="ECO:0007669"/>
    <property type="project" value="TreeGrafter"/>
</dbReference>
<comment type="cofactor">
    <cofactor evidence="4">
        <name>Zn(2+)</name>
        <dbReference type="ChEBI" id="CHEBI:29105"/>
    </cofactor>
    <text evidence="4">Binds 1 zinc ion per subunit.</text>
</comment>
<reference evidence="9" key="1">
    <citation type="journal article" date="2020" name="Appl. Environ. Microbiol.">
        <title>Diazotrophic Anaeromyxobacter Isolates from Soils.</title>
        <authorList>
            <person name="Masuda Y."/>
            <person name="Yamanaka H."/>
            <person name="Xu Z.X."/>
            <person name="Shiratori Y."/>
            <person name="Aono T."/>
            <person name="Amachi S."/>
            <person name="Senoo K."/>
            <person name="Itoh H."/>
        </authorList>
    </citation>
    <scope>NUCLEOTIDE SEQUENCE [LARGE SCALE GENOMIC DNA]</scope>
    <source>
        <strain evidence="9">R267</strain>
    </source>
</reference>
<dbReference type="Proteomes" id="UP000503640">
    <property type="component" value="Unassembled WGS sequence"/>
</dbReference>
<dbReference type="Pfam" id="PF01702">
    <property type="entry name" value="TGT"/>
    <property type="match status" value="1"/>
</dbReference>
<dbReference type="Pfam" id="PF05430">
    <property type="entry name" value="Methyltransf_30"/>
    <property type="match status" value="1"/>
</dbReference>
<comment type="subunit">
    <text evidence="4">Homodimer. Within each dimer, one monomer is responsible for RNA recognition and catalysis, while the other monomer binds to the replacement base PreQ1.</text>
</comment>
<feature type="region of interest" description="Disordered" evidence="5">
    <location>
        <begin position="372"/>
        <end position="408"/>
    </location>
</feature>
<comment type="pathway">
    <text evidence="4">tRNA modification; tRNA-queuosine biosynthesis.</text>
</comment>
<dbReference type="PANTHER" id="PTHR46499:SF1">
    <property type="entry name" value="QUEUINE TRNA-RIBOSYLTRANSFERASE"/>
    <property type="match status" value="1"/>
</dbReference>
<evidence type="ECO:0000256" key="1">
    <source>
        <dbReference type="ARBA" id="ARBA00022676"/>
    </source>
</evidence>
<protein>
    <recommendedName>
        <fullName evidence="4">Queuine tRNA-ribosyltransferase</fullName>
        <ecNumber evidence="4">2.4.2.29</ecNumber>
    </recommendedName>
    <alternativeName>
        <fullName evidence="4">Guanine insertion enzyme</fullName>
    </alternativeName>
    <alternativeName>
        <fullName evidence="4">tRNA-guanine transglycosylase</fullName>
    </alternativeName>
</protein>
<keyword evidence="2 4" id="KW-0808">Transferase</keyword>
<gene>
    <name evidence="4" type="primary">tgt</name>
    <name evidence="8" type="ORF">AMYX_00030</name>
</gene>
<feature type="binding site" evidence="4">
    <location>
        <position position="216"/>
    </location>
    <ligand>
        <name>substrate</name>
    </ligand>
</feature>
<keyword evidence="4" id="KW-0862">Zinc</keyword>
<feature type="region of interest" description="RNA binding" evidence="4">
    <location>
        <begin position="247"/>
        <end position="253"/>
    </location>
</feature>
<dbReference type="InterPro" id="IPR036511">
    <property type="entry name" value="TGT-like_sf"/>
</dbReference>
<dbReference type="Gene3D" id="3.40.50.150">
    <property type="entry name" value="Vaccinia Virus protein VP39"/>
    <property type="match status" value="1"/>
</dbReference>
<feature type="binding site" evidence="4">
    <location>
        <position position="189"/>
    </location>
    <ligand>
        <name>substrate</name>
    </ligand>
</feature>
<proteinExistence type="inferred from homology"/>
<dbReference type="InterPro" id="IPR002616">
    <property type="entry name" value="tRNA_ribo_trans-like"/>
</dbReference>
<dbReference type="InterPro" id="IPR029063">
    <property type="entry name" value="SAM-dependent_MTases_sf"/>
</dbReference>
<dbReference type="EMBL" id="BJTG01000001">
    <property type="protein sequence ID" value="GEJ55262.1"/>
    <property type="molecule type" value="Genomic_DNA"/>
</dbReference>
<feature type="binding site" evidence="4">
    <location>
        <position position="335"/>
    </location>
    <ligand>
        <name>Zn(2+)</name>
        <dbReference type="ChEBI" id="CHEBI:29105"/>
    </ligand>
</feature>
<evidence type="ECO:0000256" key="2">
    <source>
        <dbReference type="ARBA" id="ARBA00022679"/>
    </source>
</evidence>
<dbReference type="PANTHER" id="PTHR46499">
    <property type="entry name" value="QUEUINE TRNA-RIBOSYLTRANSFERASE"/>
    <property type="match status" value="1"/>
</dbReference>
<feature type="binding site" evidence="4">
    <location>
        <position position="306"/>
    </location>
    <ligand>
        <name>Zn(2+)</name>
        <dbReference type="ChEBI" id="CHEBI:29105"/>
    </ligand>
</feature>
<feature type="domain" description="tRNA-guanine(15) transglycosylase-like" evidence="6">
    <location>
        <begin position="15"/>
        <end position="365"/>
    </location>
</feature>
<feature type="binding site" evidence="4">
    <location>
        <position position="147"/>
    </location>
    <ligand>
        <name>substrate</name>
    </ligand>
</feature>
<evidence type="ECO:0000259" key="6">
    <source>
        <dbReference type="Pfam" id="PF01702"/>
    </source>
</evidence>
<evidence type="ECO:0000256" key="5">
    <source>
        <dbReference type="SAM" id="MobiDB-lite"/>
    </source>
</evidence>
<feature type="domain" description="MnmC-like methyltransferase" evidence="7">
    <location>
        <begin position="537"/>
        <end position="632"/>
    </location>
</feature>
<dbReference type="RefSeq" id="WP_176062078.1">
    <property type="nucleotide sequence ID" value="NZ_BJTG01000001.1"/>
</dbReference>
<dbReference type="GO" id="GO:0016645">
    <property type="term" value="F:oxidoreductase activity, acting on the CH-NH group of donors"/>
    <property type="evidence" value="ECO:0007669"/>
    <property type="project" value="InterPro"/>
</dbReference>
<organism evidence="8 9">
    <name type="scientific">Anaeromyxobacter diazotrophicus</name>
    <dbReference type="NCBI Taxonomy" id="2590199"/>
    <lineage>
        <taxon>Bacteria</taxon>
        <taxon>Pseudomonadati</taxon>
        <taxon>Myxococcota</taxon>
        <taxon>Myxococcia</taxon>
        <taxon>Myxococcales</taxon>
        <taxon>Cystobacterineae</taxon>
        <taxon>Anaeromyxobacteraceae</taxon>
        <taxon>Anaeromyxobacter</taxon>
    </lineage>
</organism>
<dbReference type="EC" id="2.4.2.29" evidence="4"/>
<keyword evidence="9" id="KW-1185">Reference proteome</keyword>
<dbReference type="AlphaFoldDB" id="A0A7I9VFV5"/>
<comment type="caution">
    <text evidence="8">The sequence shown here is derived from an EMBL/GenBank/DDBJ whole genome shotgun (WGS) entry which is preliminary data.</text>
</comment>
<evidence type="ECO:0000313" key="9">
    <source>
        <dbReference type="Proteomes" id="UP000503640"/>
    </source>
</evidence>
<evidence type="ECO:0000256" key="4">
    <source>
        <dbReference type="HAMAP-Rule" id="MF_00168"/>
    </source>
</evidence>
<dbReference type="InterPro" id="IPR004803">
    <property type="entry name" value="TGT"/>
</dbReference>
<keyword evidence="1 4" id="KW-0328">Glycosyltransferase</keyword>
<feature type="binding site" evidence="4">
    <location>
        <position position="309"/>
    </location>
    <ligand>
        <name>Zn(2+)</name>
        <dbReference type="ChEBI" id="CHEBI:29105"/>
    </ligand>
</feature>
<dbReference type="UniPathway" id="UPA00392"/>
<name>A0A7I9VFV5_9BACT</name>
<dbReference type="InterPro" id="IPR008471">
    <property type="entry name" value="MnmC-like_methylTransf"/>
</dbReference>
<dbReference type="SUPFAM" id="SSF51713">
    <property type="entry name" value="tRNA-guanine transglycosylase"/>
    <property type="match status" value="1"/>
</dbReference>
<evidence type="ECO:0000259" key="7">
    <source>
        <dbReference type="Pfam" id="PF05430"/>
    </source>
</evidence>
<feature type="binding site" evidence="4">
    <location>
        <position position="304"/>
    </location>
    <ligand>
        <name>Zn(2+)</name>
        <dbReference type="ChEBI" id="CHEBI:29105"/>
    </ligand>
</feature>